<evidence type="ECO:0000259" key="4">
    <source>
        <dbReference type="PROSITE" id="PS50974"/>
    </source>
</evidence>
<dbReference type="PANTHER" id="PTHR45833:SF1">
    <property type="entry name" value="METHIONINE SYNTHASE"/>
    <property type="match status" value="1"/>
</dbReference>
<dbReference type="InterPro" id="IPR037010">
    <property type="entry name" value="VitB12-dep_Met_synth_activ_sf"/>
</dbReference>
<protein>
    <submittedName>
        <fullName evidence="6">AdoMet activation domain-containing protein</fullName>
    </submittedName>
</protein>
<evidence type="ECO:0000313" key="5">
    <source>
        <dbReference type="Proteomes" id="UP000036681"/>
    </source>
</evidence>
<dbReference type="WBParaSite" id="ALUE_0000220801-mRNA-1">
    <property type="protein sequence ID" value="ALUE_0000220801-mRNA-1"/>
    <property type="gene ID" value="ALUE_0000220801"/>
</dbReference>
<dbReference type="SUPFAM" id="SSF56507">
    <property type="entry name" value="Methionine synthase activation domain-like"/>
    <property type="match status" value="1"/>
</dbReference>
<feature type="domain" description="AdoMet activation" evidence="4">
    <location>
        <begin position="1"/>
        <end position="81"/>
    </location>
</feature>
<dbReference type="InterPro" id="IPR004223">
    <property type="entry name" value="VitB12-dep_Met_synth_activ_dom"/>
</dbReference>
<dbReference type="PANTHER" id="PTHR45833">
    <property type="entry name" value="METHIONINE SYNTHASE"/>
    <property type="match status" value="1"/>
</dbReference>
<keyword evidence="3" id="KW-0808">Transferase</keyword>
<dbReference type="GO" id="GO:0046872">
    <property type="term" value="F:metal ion binding"/>
    <property type="evidence" value="ECO:0007669"/>
    <property type="project" value="UniProtKB-KW"/>
</dbReference>
<dbReference type="AlphaFoldDB" id="A0A0M3HL13"/>
<accession>A0A0M3HL13</accession>
<dbReference type="GO" id="GO:0005829">
    <property type="term" value="C:cytosol"/>
    <property type="evidence" value="ECO:0007669"/>
    <property type="project" value="TreeGrafter"/>
</dbReference>
<name>A0A0M3HL13_ASCLU</name>
<evidence type="ECO:0000256" key="2">
    <source>
        <dbReference type="ARBA" id="ARBA00023285"/>
    </source>
</evidence>
<dbReference type="PROSITE" id="PS50974">
    <property type="entry name" value="ADOMET_ACTIVATION"/>
    <property type="match status" value="1"/>
</dbReference>
<dbReference type="GO" id="GO:0032259">
    <property type="term" value="P:methylation"/>
    <property type="evidence" value="ECO:0007669"/>
    <property type="project" value="UniProtKB-KW"/>
</dbReference>
<reference evidence="6" key="1">
    <citation type="submission" date="2017-02" db="UniProtKB">
        <authorList>
            <consortium name="WormBaseParasite"/>
        </authorList>
    </citation>
    <scope>IDENTIFICATION</scope>
</reference>
<dbReference type="Gene3D" id="3.10.196.10">
    <property type="entry name" value="Vitamin B12-dependent methionine synthase, activation domain"/>
    <property type="match status" value="1"/>
</dbReference>
<keyword evidence="3" id="KW-0489">Methyltransferase</keyword>
<keyword evidence="2" id="KW-0170">Cobalt</keyword>
<dbReference type="GO" id="GO:0050667">
    <property type="term" value="P:homocysteine metabolic process"/>
    <property type="evidence" value="ECO:0007669"/>
    <property type="project" value="TreeGrafter"/>
</dbReference>
<dbReference type="InterPro" id="IPR050554">
    <property type="entry name" value="Met_Synthase/Corrinoid"/>
</dbReference>
<dbReference type="Pfam" id="PF02965">
    <property type="entry name" value="Met_synt_B12"/>
    <property type="match status" value="1"/>
</dbReference>
<dbReference type="GO" id="GO:0046653">
    <property type="term" value="P:tetrahydrofolate metabolic process"/>
    <property type="evidence" value="ECO:0007669"/>
    <property type="project" value="TreeGrafter"/>
</dbReference>
<evidence type="ECO:0000256" key="1">
    <source>
        <dbReference type="ARBA" id="ARBA00022723"/>
    </source>
</evidence>
<keyword evidence="1" id="KW-0479">Metal-binding</keyword>
<evidence type="ECO:0000313" key="6">
    <source>
        <dbReference type="WBParaSite" id="ALUE_0000220801-mRNA-1"/>
    </source>
</evidence>
<proteinExistence type="predicted"/>
<dbReference type="Proteomes" id="UP000036681">
    <property type="component" value="Unplaced"/>
</dbReference>
<evidence type="ECO:0000256" key="3">
    <source>
        <dbReference type="PROSITE-ProRule" id="PRU00346"/>
    </source>
</evidence>
<dbReference type="GO" id="GO:0008705">
    <property type="term" value="F:methionine synthase activity"/>
    <property type="evidence" value="ECO:0007669"/>
    <property type="project" value="InterPro"/>
</dbReference>
<keyword evidence="5" id="KW-1185">Reference proteome</keyword>
<organism evidence="5 6">
    <name type="scientific">Ascaris lumbricoides</name>
    <name type="common">Giant roundworm</name>
    <dbReference type="NCBI Taxonomy" id="6252"/>
    <lineage>
        <taxon>Eukaryota</taxon>
        <taxon>Metazoa</taxon>
        <taxon>Ecdysozoa</taxon>
        <taxon>Nematoda</taxon>
        <taxon>Chromadorea</taxon>
        <taxon>Rhabditida</taxon>
        <taxon>Spirurina</taxon>
        <taxon>Ascaridomorpha</taxon>
        <taxon>Ascaridoidea</taxon>
        <taxon>Ascarididae</taxon>
        <taxon>Ascaris</taxon>
    </lineage>
</organism>
<sequence length="81" mass="9546">MAEYLHMQVRRELWGYSLDEDLDTADLLSIKYKGIRPAPGYPSQPDHTEKVTLWRLLDAENLAGIKHDDIFWCFLFLHMPL</sequence>